<evidence type="ECO:0000256" key="1">
    <source>
        <dbReference type="SAM" id="Phobius"/>
    </source>
</evidence>
<keyword evidence="1" id="KW-0472">Membrane</keyword>
<feature type="transmembrane region" description="Helical" evidence="1">
    <location>
        <begin position="32"/>
        <end position="49"/>
    </location>
</feature>
<feature type="transmembrane region" description="Helical" evidence="1">
    <location>
        <begin position="6"/>
        <end position="25"/>
    </location>
</feature>
<dbReference type="STRING" id="487685.SAMN04488696_1486"/>
<proteinExistence type="predicted"/>
<sequence length="76" mass="8784">MSLDDVTGSPLRVVATVILFSLLILHFTQMRVDYVLVWAGISFWIIYTWNDKNKAAFVSFILFVVEIYAPKLIFLI</sequence>
<accession>A0A1I4RCQ5</accession>
<reference evidence="3" key="1">
    <citation type="submission" date="2016-10" db="EMBL/GenBank/DDBJ databases">
        <authorList>
            <person name="Varghese N."/>
            <person name="Submissions S."/>
        </authorList>
    </citation>
    <scope>NUCLEOTIDE SEQUENCE [LARGE SCALE GENOMIC DNA]</scope>
    <source>
        <strain evidence="3">Mob M</strain>
    </source>
</reference>
<organism evidence="2 3">
    <name type="scientific">Methanolobus profundi</name>
    <dbReference type="NCBI Taxonomy" id="487685"/>
    <lineage>
        <taxon>Archaea</taxon>
        <taxon>Methanobacteriati</taxon>
        <taxon>Methanobacteriota</taxon>
        <taxon>Stenosarchaea group</taxon>
        <taxon>Methanomicrobia</taxon>
        <taxon>Methanosarcinales</taxon>
        <taxon>Methanosarcinaceae</taxon>
        <taxon>Methanolobus</taxon>
    </lineage>
</organism>
<feature type="transmembrane region" description="Helical" evidence="1">
    <location>
        <begin position="55"/>
        <end position="74"/>
    </location>
</feature>
<keyword evidence="1" id="KW-1133">Transmembrane helix</keyword>
<dbReference type="EMBL" id="FOUJ01000002">
    <property type="protein sequence ID" value="SFM49683.1"/>
    <property type="molecule type" value="Genomic_DNA"/>
</dbReference>
<evidence type="ECO:0000313" key="3">
    <source>
        <dbReference type="Proteomes" id="UP000198535"/>
    </source>
</evidence>
<keyword evidence="3" id="KW-1185">Reference proteome</keyword>
<protein>
    <submittedName>
        <fullName evidence="2">Uncharacterized protein</fullName>
    </submittedName>
</protein>
<evidence type="ECO:0000313" key="2">
    <source>
        <dbReference type="EMBL" id="SFM49683.1"/>
    </source>
</evidence>
<name>A0A1I4RCQ5_9EURY</name>
<keyword evidence="1" id="KW-0812">Transmembrane</keyword>
<dbReference type="AlphaFoldDB" id="A0A1I4RCQ5"/>
<dbReference type="RefSeq" id="WP_091935432.1">
    <property type="nucleotide sequence ID" value="NZ_FOUJ01000002.1"/>
</dbReference>
<gene>
    <name evidence="2" type="ORF">SAMN04488696_1486</name>
</gene>
<dbReference type="Proteomes" id="UP000198535">
    <property type="component" value="Unassembled WGS sequence"/>
</dbReference>